<name>A0AAW1ZEL3_CULAL</name>
<feature type="transmembrane region" description="Helical" evidence="2">
    <location>
        <begin position="151"/>
        <end position="170"/>
    </location>
</feature>
<dbReference type="EMBL" id="JAWDJR010000018">
    <property type="protein sequence ID" value="KAK9958480.1"/>
    <property type="molecule type" value="Genomic_DNA"/>
</dbReference>
<feature type="compositionally biased region" description="Polar residues" evidence="1">
    <location>
        <begin position="56"/>
        <end position="66"/>
    </location>
</feature>
<feature type="region of interest" description="Disordered" evidence="1">
    <location>
        <begin position="1"/>
        <end position="125"/>
    </location>
</feature>
<sequence length="175" mass="19402">MSSRGEKGEEGQREGERERERGRGRGRGRKQTREESGSKRVSVKEGSLTAQKRRSANSTHSLSQLYSEHGRLVHLSSRKQFPVQRERTETDRNRGSGLKRGEVLCGEMDSDSGDQSEGELSPGKGSVLSFSSSVSQTWFAASGSAGEHRHVLLLFSLTHLTFIIVLIFLAQRDSL</sequence>
<evidence type="ECO:0000313" key="4">
    <source>
        <dbReference type="Proteomes" id="UP001479290"/>
    </source>
</evidence>
<proteinExistence type="predicted"/>
<evidence type="ECO:0000256" key="2">
    <source>
        <dbReference type="SAM" id="Phobius"/>
    </source>
</evidence>
<feature type="compositionally biased region" description="Basic and acidic residues" evidence="1">
    <location>
        <begin position="1"/>
        <end position="23"/>
    </location>
</feature>
<protein>
    <submittedName>
        <fullName evidence="3">Uncharacterized protein</fullName>
    </submittedName>
</protein>
<dbReference type="Proteomes" id="UP001479290">
    <property type="component" value="Unassembled WGS sequence"/>
</dbReference>
<feature type="compositionally biased region" description="Acidic residues" evidence="1">
    <location>
        <begin position="108"/>
        <end position="117"/>
    </location>
</feature>
<keyword evidence="2" id="KW-1133">Transmembrane helix</keyword>
<keyword evidence="2" id="KW-0812">Transmembrane</keyword>
<accession>A0AAW1ZEL3</accession>
<reference evidence="3 4" key="1">
    <citation type="submission" date="2024-05" db="EMBL/GenBank/DDBJ databases">
        <title>A high-quality chromosomal-level genome assembly of Topmouth culter (Culter alburnus).</title>
        <authorList>
            <person name="Zhao H."/>
        </authorList>
    </citation>
    <scope>NUCLEOTIDE SEQUENCE [LARGE SCALE GENOMIC DNA]</scope>
    <source>
        <strain evidence="3">CATC2023</strain>
        <tissue evidence="3">Muscle</tissue>
    </source>
</reference>
<comment type="caution">
    <text evidence="3">The sequence shown here is derived from an EMBL/GenBank/DDBJ whole genome shotgun (WGS) entry which is preliminary data.</text>
</comment>
<organism evidence="3 4">
    <name type="scientific">Culter alburnus</name>
    <name type="common">Topmouth culter</name>
    <dbReference type="NCBI Taxonomy" id="194366"/>
    <lineage>
        <taxon>Eukaryota</taxon>
        <taxon>Metazoa</taxon>
        <taxon>Chordata</taxon>
        <taxon>Craniata</taxon>
        <taxon>Vertebrata</taxon>
        <taxon>Euteleostomi</taxon>
        <taxon>Actinopterygii</taxon>
        <taxon>Neopterygii</taxon>
        <taxon>Teleostei</taxon>
        <taxon>Ostariophysi</taxon>
        <taxon>Cypriniformes</taxon>
        <taxon>Xenocyprididae</taxon>
        <taxon>Xenocypridinae</taxon>
        <taxon>Culter</taxon>
    </lineage>
</organism>
<evidence type="ECO:0000256" key="1">
    <source>
        <dbReference type="SAM" id="MobiDB-lite"/>
    </source>
</evidence>
<keyword evidence="4" id="KW-1185">Reference proteome</keyword>
<gene>
    <name evidence="3" type="ORF">ABG768_010596</name>
</gene>
<dbReference type="AlphaFoldDB" id="A0AAW1ZEL3"/>
<feature type="compositionally biased region" description="Basic and acidic residues" evidence="1">
    <location>
        <begin position="84"/>
        <end position="102"/>
    </location>
</feature>
<evidence type="ECO:0000313" key="3">
    <source>
        <dbReference type="EMBL" id="KAK9958480.1"/>
    </source>
</evidence>
<keyword evidence="2" id="KW-0472">Membrane</keyword>